<feature type="compositionally biased region" description="Low complexity" evidence="1">
    <location>
        <begin position="100"/>
        <end position="119"/>
    </location>
</feature>
<dbReference type="AlphaFoldDB" id="A0A9P0K0Y5"/>
<keyword evidence="3" id="KW-1185">Reference proteome</keyword>
<name>A0A9P0K0Y5_ACAOB</name>
<dbReference type="OrthoDB" id="8961796at2759"/>
<dbReference type="CDD" id="cd21936">
    <property type="entry name" value="ZIP_TSC22D"/>
    <property type="match status" value="1"/>
</dbReference>
<evidence type="ECO:0000313" key="3">
    <source>
        <dbReference type="Proteomes" id="UP001152888"/>
    </source>
</evidence>
<accession>A0A9P0K0Y5</accession>
<dbReference type="GO" id="GO:0006357">
    <property type="term" value="P:regulation of transcription by RNA polymerase II"/>
    <property type="evidence" value="ECO:0007669"/>
    <property type="project" value="InterPro"/>
</dbReference>
<dbReference type="GO" id="GO:0005829">
    <property type="term" value="C:cytosol"/>
    <property type="evidence" value="ECO:0007669"/>
    <property type="project" value="TreeGrafter"/>
</dbReference>
<reference evidence="2" key="1">
    <citation type="submission" date="2022-03" db="EMBL/GenBank/DDBJ databases">
        <authorList>
            <person name="Sayadi A."/>
        </authorList>
    </citation>
    <scope>NUCLEOTIDE SEQUENCE</scope>
</reference>
<comment type="caution">
    <text evidence="2">The sequence shown here is derived from an EMBL/GenBank/DDBJ whole genome shotgun (WGS) entry which is preliminary data.</text>
</comment>
<feature type="region of interest" description="Disordered" evidence="1">
    <location>
        <begin position="65"/>
        <end position="132"/>
    </location>
</feature>
<organism evidence="2 3">
    <name type="scientific">Acanthoscelides obtectus</name>
    <name type="common">Bean weevil</name>
    <name type="synonym">Bruchus obtectus</name>
    <dbReference type="NCBI Taxonomy" id="200917"/>
    <lineage>
        <taxon>Eukaryota</taxon>
        <taxon>Metazoa</taxon>
        <taxon>Ecdysozoa</taxon>
        <taxon>Arthropoda</taxon>
        <taxon>Hexapoda</taxon>
        <taxon>Insecta</taxon>
        <taxon>Pterygota</taxon>
        <taxon>Neoptera</taxon>
        <taxon>Endopterygota</taxon>
        <taxon>Coleoptera</taxon>
        <taxon>Polyphaga</taxon>
        <taxon>Cucujiformia</taxon>
        <taxon>Chrysomeloidea</taxon>
        <taxon>Chrysomelidae</taxon>
        <taxon>Bruchinae</taxon>
        <taxon>Bruchini</taxon>
        <taxon>Acanthoscelides</taxon>
    </lineage>
</organism>
<dbReference type="PANTHER" id="PTHR46745">
    <property type="entry name" value="TSC22 DOMAIN FAMILY PROTEIN 1"/>
    <property type="match status" value="1"/>
</dbReference>
<dbReference type="GO" id="GO:0008284">
    <property type="term" value="P:positive regulation of cell population proliferation"/>
    <property type="evidence" value="ECO:0007669"/>
    <property type="project" value="TreeGrafter"/>
</dbReference>
<proteinExistence type="predicted"/>
<sequence>MSSLTVKKKGNVVHRTTSETLRLGDYISQVRATIQSTTRKKSQATSPSCSFQITGVSLTRYDIGDDSADDLDESHTDDISRVTDNETPSFSEDSRDTDEPPVTAPDTTTETETDTTTTVEETEEPQSEAKEELKDLSIGRFKVVKIESIVPFSRGRWTCFDYLDQSDSSKSCCKHFKTEQNETLKASIAIDQNRVPNTAKECETNCQEPLFPGSIKMSQTAPIFAAPPSRPPRVKIRTSCVSTPSIIPIIRPIRSVRPFFTSSSSFDSVITLHDQGTLRKECDVANSNANILLVQEDSNRNTGASVSCTATIDTKIEHALQDVVKNHLTHAVRLEVEDLKVKINELVDRITYLEYENDLLRANVDPDVLANLENNVTK</sequence>
<dbReference type="GO" id="GO:0005634">
    <property type="term" value="C:nucleus"/>
    <property type="evidence" value="ECO:0007669"/>
    <property type="project" value="TreeGrafter"/>
</dbReference>
<dbReference type="GO" id="GO:0043066">
    <property type="term" value="P:negative regulation of apoptotic process"/>
    <property type="evidence" value="ECO:0007669"/>
    <property type="project" value="TreeGrafter"/>
</dbReference>
<dbReference type="Pfam" id="PF01166">
    <property type="entry name" value="TSC22"/>
    <property type="match status" value="1"/>
</dbReference>
<dbReference type="SUPFAM" id="SSF58026">
    <property type="entry name" value="Delta-sleep-inducing peptide immunoreactive peptide"/>
    <property type="match status" value="1"/>
</dbReference>
<dbReference type="EMBL" id="CAKOFQ010006715">
    <property type="protein sequence ID" value="CAH1964457.1"/>
    <property type="molecule type" value="Genomic_DNA"/>
</dbReference>
<dbReference type="PANTHER" id="PTHR46745:SF1">
    <property type="entry name" value="TSC22 DOMAIN FAMILY PROTEIN 1"/>
    <property type="match status" value="1"/>
</dbReference>
<protein>
    <submittedName>
        <fullName evidence="2">Uncharacterized protein</fullName>
    </submittedName>
</protein>
<evidence type="ECO:0000256" key="1">
    <source>
        <dbReference type="SAM" id="MobiDB-lite"/>
    </source>
</evidence>
<gene>
    <name evidence="2" type="ORF">ACAOBT_LOCUS5812</name>
</gene>
<dbReference type="Gene3D" id="1.20.5.490">
    <property type="entry name" value="Single helix bin"/>
    <property type="match status" value="1"/>
</dbReference>
<feature type="compositionally biased region" description="Basic and acidic residues" evidence="1">
    <location>
        <begin position="73"/>
        <end position="84"/>
    </location>
</feature>
<dbReference type="InterPro" id="IPR000580">
    <property type="entry name" value="TSC22/Bun"/>
</dbReference>
<evidence type="ECO:0000313" key="2">
    <source>
        <dbReference type="EMBL" id="CAH1964457.1"/>
    </source>
</evidence>
<dbReference type="Proteomes" id="UP001152888">
    <property type="component" value="Unassembled WGS sequence"/>
</dbReference>